<evidence type="ECO:0000313" key="4">
    <source>
        <dbReference type="Proteomes" id="UP000078343"/>
    </source>
</evidence>
<dbReference type="Proteomes" id="UP000078343">
    <property type="component" value="Unassembled WGS sequence"/>
</dbReference>
<dbReference type="SUPFAM" id="SSF51735">
    <property type="entry name" value="NAD(P)-binding Rossmann-fold domains"/>
    <property type="match status" value="1"/>
</dbReference>
<dbReference type="PRINTS" id="PR00081">
    <property type="entry name" value="GDHRDH"/>
</dbReference>
<dbReference type="Gene3D" id="3.40.50.720">
    <property type="entry name" value="NAD(P)-binding Rossmann-like Domain"/>
    <property type="match status" value="2"/>
</dbReference>
<evidence type="ECO:0000313" key="3">
    <source>
        <dbReference type="EMBL" id="OAP56469.1"/>
    </source>
</evidence>
<reference evidence="3 4" key="1">
    <citation type="submission" date="2016-04" db="EMBL/GenBank/DDBJ databases">
        <title>Draft genome of Fonsecaea erecta CBS 125763.</title>
        <authorList>
            <person name="Weiss V.A."/>
            <person name="Vicente V.A."/>
            <person name="Raittz R.T."/>
            <person name="Moreno L.F."/>
            <person name="De Souza E.M."/>
            <person name="Pedrosa F.O."/>
            <person name="Steffens M.B."/>
            <person name="Faoro H."/>
            <person name="Tadra-Sfeir M.Z."/>
            <person name="Najafzadeh M.J."/>
            <person name="Felipe M.S."/>
            <person name="Teixeira M."/>
            <person name="Sun J."/>
            <person name="Xi L."/>
            <person name="Gomes R."/>
            <person name="De Azevedo C.M."/>
            <person name="Salgado C.G."/>
            <person name="Da Silva M.B."/>
            <person name="Nascimento M.F."/>
            <person name="Queiroz-Telles F."/>
            <person name="Attili D.S."/>
            <person name="Gorbushina A."/>
        </authorList>
    </citation>
    <scope>NUCLEOTIDE SEQUENCE [LARGE SCALE GENOMIC DNA]</scope>
    <source>
        <strain evidence="3 4">CBS 125763</strain>
    </source>
</reference>
<proteinExistence type="inferred from homology"/>
<dbReference type="Pfam" id="PF00106">
    <property type="entry name" value="adh_short"/>
    <property type="match status" value="1"/>
</dbReference>
<comment type="similarity">
    <text evidence="1">Belongs to the short-chain dehydrogenases/reductases (SDR) family.</text>
</comment>
<sequence length="261" mass="29177">MSTFNIDQDQAKALRGKVAILTGSSSGIGLETLKLFAENGATVVNADLKPPSSEFPNTTFIKTDVTNWDDLRNLFEETVKRYGRVDVTFANAGVAAIADYFDLQLDDHGQPREPSRLCYEINVLGYMSFGATDYTTSKHSVLGFQRGLLPQLRVRHLDKIRINSIAPNWTRTNLLDAEWLESIGVRFQEPKAVARAVCMLASDQSRNGEVIYVENGAYREIEKEALAFSYQLCNTLAEGNSHAQDEEVFEQIFKNGQGRKI</sequence>
<dbReference type="RefSeq" id="XP_018689836.1">
    <property type="nucleotide sequence ID" value="XM_018841155.1"/>
</dbReference>
<dbReference type="PANTHER" id="PTHR43180:SF33">
    <property type="entry name" value="15-HYDROXYPROSTAGLANDIN DEHYDROGENASE [NAD(+)]-LIKE"/>
    <property type="match status" value="1"/>
</dbReference>
<dbReference type="OrthoDB" id="37659at2759"/>
<evidence type="ECO:0000256" key="2">
    <source>
        <dbReference type="ARBA" id="ARBA00023002"/>
    </source>
</evidence>
<dbReference type="InterPro" id="IPR036291">
    <property type="entry name" value="NAD(P)-bd_dom_sf"/>
</dbReference>
<dbReference type="AlphaFoldDB" id="A0A178Z9M1"/>
<keyword evidence="2" id="KW-0560">Oxidoreductase</keyword>
<dbReference type="STRING" id="1367422.A0A178Z9M1"/>
<dbReference type="GeneID" id="30013816"/>
<protein>
    <submittedName>
        <fullName evidence="3">Uncharacterized protein</fullName>
    </submittedName>
</protein>
<dbReference type="PANTHER" id="PTHR43180">
    <property type="entry name" value="3-OXOACYL-(ACYL-CARRIER-PROTEIN) REDUCTASE (AFU_ORTHOLOGUE AFUA_6G11210)"/>
    <property type="match status" value="1"/>
</dbReference>
<dbReference type="GO" id="GO:0016491">
    <property type="term" value="F:oxidoreductase activity"/>
    <property type="evidence" value="ECO:0007669"/>
    <property type="project" value="UniProtKB-KW"/>
</dbReference>
<dbReference type="InterPro" id="IPR002347">
    <property type="entry name" value="SDR_fam"/>
</dbReference>
<dbReference type="EMBL" id="LVYI01000009">
    <property type="protein sequence ID" value="OAP56469.1"/>
    <property type="molecule type" value="Genomic_DNA"/>
</dbReference>
<name>A0A178Z9M1_9EURO</name>
<keyword evidence="4" id="KW-1185">Reference proteome</keyword>
<gene>
    <name evidence="3" type="ORF">AYL99_09648</name>
</gene>
<evidence type="ECO:0000256" key="1">
    <source>
        <dbReference type="ARBA" id="ARBA00006484"/>
    </source>
</evidence>
<comment type="caution">
    <text evidence="3">The sequence shown here is derived from an EMBL/GenBank/DDBJ whole genome shotgun (WGS) entry which is preliminary data.</text>
</comment>
<organism evidence="3 4">
    <name type="scientific">Fonsecaea erecta</name>
    <dbReference type="NCBI Taxonomy" id="1367422"/>
    <lineage>
        <taxon>Eukaryota</taxon>
        <taxon>Fungi</taxon>
        <taxon>Dikarya</taxon>
        <taxon>Ascomycota</taxon>
        <taxon>Pezizomycotina</taxon>
        <taxon>Eurotiomycetes</taxon>
        <taxon>Chaetothyriomycetidae</taxon>
        <taxon>Chaetothyriales</taxon>
        <taxon>Herpotrichiellaceae</taxon>
        <taxon>Fonsecaea</taxon>
    </lineage>
</organism>
<accession>A0A178Z9M1</accession>